<dbReference type="EMBL" id="GBRH01262830">
    <property type="protein sequence ID" value="JAD35065.1"/>
    <property type="molecule type" value="Transcribed_RNA"/>
</dbReference>
<sequence>MLDLLLRSFTHSHHLRFHLKTTHVTLWRFVLLKNGSNAPQ</sequence>
<evidence type="ECO:0000313" key="1">
    <source>
        <dbReference type="EMBL" id="JAD35065.1"/>
    </source>
</evidence>
<reference evidence="1" key="2">
    <citation type="journal article" date="2015" name="Data Brief">
        <title>Shoot transcriptome of the giant reed, Arundo donax.</title>
        <authorList>
            <person name="Barrero R.A."/>
            <person name="Guerrero F.D."/>
            <person name="Moolhuijzen P."/>
            <person name="Goolsby J.A."/>
            <person name="Tidwell J."/>
            <person name="Bellgard S.E."/>
            <person name="Bellgard M.I."/>
        </authorList>
    </citation>
    <scope>NUCLEOTIDE SEQUENCE</scope>
    <source>
        <tissue evidence="1">Shoot tissue taken approximately 20 cm above the soil surface</tissue>
    </source>
</reference>
<organism evidence="1">
    <name type="scientific">Arundo donax</name>
    <name type="common">Giant reed</name>
    <name type="synonym">Donax arundinaceus</name>
    <dbReference type="NCBI Taxonomy" id="35708"/>
    <lineage>
        <taxon>Eukaryota</taxon>
        <taxon>Viridiplantae</taxon>
        <taxon>Streptophyta</taxon>
        <taxon>Embryophyta</taxon>
        <taxon>Tracheophyta</taxon>
        <taxon>Spermatophyta</taxon>
        <taxon>Magnoliopsida</taxon>
        <taxon>Liliopsida</taxon>
        <taxon>Poales</taxon>
        <taxon>Poaceae</taxon>
        <taxon>PACMAD clade</taxon>
        <taxon>Arundinoideae</taxon>
        <taxon>Arundineae</taxon>
        <taxon>Arundo</taxon>
    </lineage>
</organism>
<protein>
    <submittedName>
        <fullName evidence="1">Uncharacterized protein</fullName>
    </submittedName>
</protein>
<accession>A0A0A8ZE97</accession>
<name>A0A0A8ZE97_ARUDO</name>
<dbReference type="AlphaFoldDB" id="A0A0A8ZE97"/>
<reference evidence="1" key="1">
    <citation type="submission" date="2014-09" db="EMBL/GenBank/DDBJ databases">
        <authorList>
            <person name="Magalhaes I.L.F."/>
            <person name="Oliveira U."/>
            <person name="Santos F.R."/>
            <person name="Vidigal T.H.D.A."/>
            <person name="Brescovit A.D."/>
            <person name="Santos A.J."/>
        </authorList>
    </citation>
    <scope>NUCLEOTIDE SEQUENCE</scope>
    <source>
        <tissue evidence="1">Shoot tissue taken approximately 20 cm above the soil surface</tissue>
    </source>
</reference>
<proteinExistence type="predicted"/>